<protein>
    <submittedName>
        <fullName evidence="1">Uncharacterized protein</fullName>
    </submittedName>
</protein>
<proteinExistence type="predicted"/>
<dbReference type="EMBL" id="JARIHO010000012">
    <property type="protein sequence ID" value="KAJ7352041.1"/>
    <property type="molecule type" value="Genomic_DNA"/>
</dbReference>
<name>A0AAD7A8A5_9AGAR</name>
<evidence type="ECO:0000313" key="1">
    <source>
        <dbReference type="EMBL" id="KAJ7352041.1"/>
    </source>
</evidence>
<gene>
    <name evidence="1" type="ORF">DFH08DRAFT_990027</name>
</gene>
<comment type="caution">
    <text evidence="1">The sequence shown here is derived from an EMBL/GenBank/DDBJ whole genome shotgun (WGS) entry which is preliminary data.</text>
</comment>
<keyword evidence="2" id="KW-1185">Reference proteome</keyword>
<organism evidence="1 2">
    <name type="scientific">Mycena albidolilacea</name>
    <dbReference type="NCBI Taxonomy" id="1033008"/>
    <lineage>
        <taxon>Eukaryota</taxon>
        <taxon>Fungi</taxon>
        <taxon>Dikarya</taxon>
        <taxon>Basidiomycota</taxon>
        <taxon>Agaricomycotina</taxon>
        <taxon>Agaricomycetes</taxon>
        <taxon>Agaricomycetidae</taxon>
        <taxon>Agaricales</taxon>
        <taxon>Marasmiineae</taxon>
        <taxon>Mycenaceae</taxon>
        <taxon>Mycena</taxon>
    </lineage>
</organism>
<accession>A0AAD7A8A5</accession>
<feature type="non-terminal residue" evidence="1">
    <location>
        <position position="1"/>
    </location>
</feature>
<dbReference type="AlphaFoldDB" id="A0AAD7A8A5"/>
<dbReference type="Proteomes" id="UP001218218">
    <property type="component" value="Unassembled WGS sequence"/>
</dbReference>
<sequence>TQNSLHPNWCVRGVIYLVAFLHTRYHVTFRACALILSCLNLVFASLPGNLLGNSRIPLTLKTLFARLGARDRFTVHPMCYSCHKIFPLEVATDTICPTCELELFRPATRRLFDTLDDGHSAPLESADNDDPDEDKFVEVKREPYMVTPIQLLSAALQEFFARPGMASAVNSWKTRTSTVEGELKSMQDADVWKTLRGNDGELFFFGHSAEEELRLGVTFSLDWYRADNLILIGMPPGPQEPTGDQLQNHLKIVVDDLLELYERGIVAKTPEHPDGKS</sequence>
<feature type="non-terminal residue" evidence="1">
    <location>
        <position position="277"/>
    </location>
</feature>
<reference evidence="1" key="1">
    <citation type="submission" date="2023-03" db="EMBL/GenBank/DDBJ databases">
        <title>Massive genome expansion in bonnet fungi (Mycena s.s.) driven by repeated elements and novel gene families across ecological guilds.</title>
        <authorList>
            <consortium name="Lawrence Berkeley National Laboratory"/>
            <person name="Harder C.B."/>
            <person name="Miyauchi S."/>
            <person name="Viragh M."/>
            <person name="Kuo A."/>
            <person name="Thoen E."/>
            <person name="Andreopoulos B."/>
            <person name="Lu D."/>
            <person name="Skrede I."/>
            <person name="Drula E."/>
            <person name="Henrissat B."/>
            <person name="Morin E."/>
            <person name="Kohler A."/>
            <person name="Barry K."/>
            <person name="LaButti K."/>
            <person name="Morin E."/>
            <person name="Salamov A."/>
            <person name="Lipzen A."/>
            <person name="Mereny Z."/>
            <person name="Hegedus B."/>
            <person name="Baldrian P."/>
            <person name="Stursova M."/>
            <person name="Weitz H."/>
            <person name="Taylor A."/>
            <person name="Grigoriev I.V."/>
            <person name="Nagy L.G."/>
            <person name="Martin F."/>
            <person name="Kauserud H."/>
        </authorList>
    </citation>
    <scope>NUCLEOTIDE SEQUENCE</scope>
    <source>
        <strain evidence="1">CBHHK002</strain>
    </source>
</reference>
<evidence type="ECO:0000313" key="2">
    <source>
        <dbReference type="Proteomes" id="UP001218218"/>
    </source>
</evidence>